<protein>
    <submittedName>
        <fullName evidence="2">Uncharacterized protein</fullName>
    </submittedName>
</protein>
<proteinExistence type="predicted"/>
<comment type="caution">
    <text evidence="2">The sequence shown here is derived from an EMBL/GenBank/DDBJ whole genome shotgun (WGS) entry which is preliminary data.</text>
</comment>
<dbReference type="AlphaFoldDB" id="A0A427B2L4"/>
<feature type="compositionally biased region" description="Basic and acidic residues" evidence="1">
    <location>
        <begin position="1"/>
        <end position="14"/>
    </location>
</feature>
<feature type="region of interest" description="Disordered" evidence="1">
    <location>
        <begin position="1"/>
        <end position="24"/>
    </location>
</feature>
<evidence type="ECO:0000313" key="2">
    <source>
        <dbReference type="EMBL" id="RRT82716.1"/>
    </source>
</evidence>
<dbReference type="Proteomes" id="UP000287651">
    <property type="component" value="Unassembled WGS sequence"/>
</dbReference>
<dbReference type="EMBL" id="AMZH03000639">
    <property type="protein sequence ID" value="RRT82716.1"/>
    <property type="molecule type" value="Genomic_DNA"/>
</dbReference>
<name>A0A427B2L4_ENSVE</name>
<organism evidence="2 3">
    <name type="scientific">Ensete ventricosum</name>
    <name type="common">Abyssinian banana</name>
    <name type="synonym">Musa ensete</name>
    <dbReference type="NCBI Taxonomy" id="4639"/>
    <lineage>
        <taxon>Eukaryota</taxon>
        <taxon>Viridiplantae</taxon>
        <taxon>Streptophyta</taxon>
        <taxon>Embryophyta</taxon>
        <taxon>Tracheophyta</taxon>
        <taxon>Spermatophyta</taxon>
        <taxon>Magnoliopsida</taxon>
        <taxon>Liliopsida</taxon>
        <taxon>Zingiberales</taxon>
        <taxon>Musaceae</taxon>
        <taxon>Ensete</taxon>
    </lineage>
</organism>
<evidence type="ECO:0000313" key="3">
    <source>
        <dbReference type="Proteomes" id="UP000287651"/>
    </source>
</evidence>
<evidence type="ECO:0000256" key="1">
    <source>
        <dbReference type="SAM" id="MobiDB-lite"/>
    </source>
</evidence>
<reference evidence="2 3" key="1">
    <citation type="journal article" date="2014" name="Agronomy (Basel)">
        <title>A Draft Genome Sequence for Ensete ventricosum, the Drought-Tolerant Tree Against Hunger.</title>
        <authorList>
            <person name="Harrison J."/>
            <person name="Moore K.A."/>
            <person name="Paszkiewicz K."/>
            <person name="Jones T."/>
            <person name="Grant M."/>
            <person name="Ambacheew D."/>
            <person name="Muzemil S."/>
            <person name="Studholme D.J."/>
        </authorList>
    </citation>
    <scope>NUCLEOTIDE SEQUENCE [LARGE SCALE GENOMIC DNA]</scope>
</reference>
<sequence length="86" mass="9612">MRSHESTHVKDPRSVHGVRPAKVRPSASLVCGPMRGTKWGEDKWQRKSFSTAGGLGWGPRLRTWERTESTRVEPIRPAIVVYCGGV</sequence>
<accession>A0A427B2L4</accession>
<gene>
    <name evidence="2" type="ORF">B296_00006947</name>
</gene>